<dbReference type="PANTHER" id="PTHR32089:SF120">
    <property type="entry name" value="METHYL-ACCEPTING CHEMOTAXIS PROTEIN TLPQ"/>
    <property type="match status" value="1"/>
</dbReference>
<accession>A0A1I5PTS9</accession>
<dbReference type="PRINTS" id="PR00260">
    <property type="entry name" value="CHEMTRNSDUCR"/>
</dbReference>
<protein>
    <submittedName>
        <fullName evidence="15">Methyl-accepting chemotaxis sensory transducer with TarH sensor</fullName>
    </submittedName>
</protein>
<dbReference type="CDD" id="cd06225">
    <property type="entry name" value="HAMP"/>
    <property type="match status" value="1"/>
</dbReference>
<dbReference type="SMART" id="SM00304">
    <property type="entry name" value="HAMP"/>
    <property type="match status" value="1"/>
</dbReference>
<gene>
    <name evidence="15" type="ORF">SAMN05216190_10996</name>
</gene>
<keyword evidence="2" id="KW-1003">Cell membrane</keyword>
<keyword evidence="7 12" id="KW-1133">Transmembrane helix</keyword>
<dbReference type="RefSeq" id="WP_170862185.1">
    <property type="nucleotide sequence ID" value="NZ_FOWX01000009.1"/>
</dbReference>
<comment type="similarity">
    <text evidence="10">Belongs to the methyl-accepting chemotaxis (MCP) protein family.</text>
</comment>
<dbReference type="EMBL" id="FOWX01000009">
    <property type="protein sequence ID" value="SFP37465.1"/>
    <property type="molecule type" value="Genomic_DNA"/>
</dbReference>
<evidence type="ECO:0000256" key="12">
    <source>
        <dbReference type="SAM" id="Phobius"/>
    </source>
</evidence>
<evidence type="ECO:0000259" key="13">
    <source>
        <dbReference type="PROSITE" id="PS50111"/>
    </source>
</evidence>
<keyword evidence="8 12" id="KW-0472">Membrane</keyword>
<sequence>MRALNNLSIKTRLIALISLLALLMVVMGVLGLKGMSNSNTSLNAVYRDQLVSTGRIGQIMSLLRDNRIQVLLALQHDPRSGYKSLHQHPVDLHVDMIDANIEKISAIWQAYMADSRGSEEQGLAQDFASKRAIFVSDGLRAAIAAVTGGQFETAGNLTLNRLESTFSAAAASAEALLQLQLDLAKAEFTAAESEYRLIRNSMLVLLALAIGLGIALAWGIIAAIGSAVAELERVSGQMAEGDLTVRANYQGNDELGRIAHAFNRMRERFHGMLLQLSSATTQLAAAAEETSTVNQQAGVGIRQQQSEIEQVATAMHEMAATVQEVARSAAGAAQAAQQADLEAADGRQEVSRTIDAIDLLAAEVEQAASVILQLEQDTDKIGGVLEVIRGIAEQINLLALNAAIEAARAGEQGRGFAVVADEVRTLASRTQQSTSEIQEMIEHLQMGSANAVKVMGASRNRAQEGVTQVARAGTTLDSITRAVATISDMNGQIASAAEEQSSVAEEINRNVVTVSLVAEQTSEGAQHTAATSEELARLAEQLQALVGQFRI</sequence>
<comment type="subcellular location">
    <subcellularLocation>
        <location evidence="1">Cell inner membrane</location>
        <topology evidence="1">Multi-pass membrane protein</topology>
    </subcellularLocation>
</comment>
<feature type="transmembrane region" description="Helical" evidence="12">
    <location>
        <begin position="203"/>
        <end position="228"/>
    </location>
</feature>
<dbReference type="Proteomes" id="UP000198784">
    <property type="component" value="Unassembled WGS sequence"/>
</dbReference>
<dbReference type="PROSITE" id="PS50111">
    <property type="entry name" value="CHEMOTAXIS_TRANSDUC_2"/>
    <property type="match status" value="1"/>
</dbReference>
<feature type="domain" description="Methyl-accepting transducer" evidence="13">
    <location>
        <begin position="279"/>
        <end position="515"/>
    </location>
</feature>
<dbReference type="InterPro" id="IPR003122">
    <property type="entry name" value="Tar_rcpt_lig-bd"/>
</dbReference>
<dbReference type="PROSITE" id="PS50885">
    <property type="entry name" value="HAMP"/>
    <property type="match status" value="1"/>
</dbReference>
<name>A0A1I5PTS9_9PSED</name>
<dbReference type="Pfam" id="PF00015">
    <property type="entry name" value="MCPsignal"/>
    <property type="match status" value="1"/>
</dbReference>
<feature type="transmembrane region" description="Helical" evidence="12">
    <location>
        <begin position="12"/>
        <end position="32"/>
    </location>
</feature>
<reference evidence="16" key="1">
    <citation type="submission" date="2016-10" db="EMBL/GenBank/DDBJ databases">
        <authorList>
            <person name="Varghese N."/>
            <person name="Submissions S."/>
        </authorList>
    </citation>
    <scope>NUCLEOTIDE SEQUENCE [LARGE SCALE GENOMIC DNA]</scope>
    <source>
        <strain evidence="16">DSM 17834</strain>
    </source>
</reference>
<dbReference type="GO" id="GO:0006935">
    <property type="term" value="P:chemotaxis"/>
    <property type="evidence" value="ECO:0007669"/>
    <property type="project" value="UniProtKB-KW"/>
</dbReference>
<proteinExistence type="inferred from homology"/>
<dbReference type="SMART" id="SM00283">
    <property type="entry name" value="MA"/>
    <property type="match status" value="1"/>
</dbReference>
<dbReference type="GO" id="GO:0007165">
    <property type="term" value="P:signal transduction"/>
    <property type="evidence" value="ECO:0007669"/>
    <property type="project" value="UniProtKB-KW"/>
</dbReference>
<dbReference type="Gene3D" id="1.10.287.950">
    <property type="entry name" value="Methyl-accepting chemotaxis protein"/>
    <property type="match status" value="1"/>
</dbReference>
<evidence type="ECO:0000256" key="8">
    <source>
        <dbReference type="ARBA" id="ARBA00023136"/>
    </source>
</evidence>
<evidence type="ECO:0000259" key="14">
    <source>
        <dbReference type="PROSITE" id="PS50885"/>
    </source>
</evidence>
<evidence type="ECO:0000256" key="2">
    <source>
        <dbReference type="ARBA" id="ARBA00022475"/>
    </source>
</evidence>
<dbReference type="AlphaFoldDB" id="A0A1I5PTS9"/>
<evidence type="ECO:0000256" key="3">
    <source>
        <dbReference type="ARBA" id="ARBA00022481"/>
    </source>
</evidence>
<dbReference type="InterPro" id="IPR004089">
    <property type="entry name" value="MCPsignal_dom"/>
</dbReference>
<evidence type="ECO:0000256" key="6">
    <source>
        <dbReference type="ARBA" id="ARBA00022692"/>
    </source>
</evidence>
<dbReference type="STRING" id="289003.SAMN05216190_10996"/>
<evidence type="ECO:0000256" key="1">
    <source>
        <dbReference type="ARBA" id="ARBA00004429"/>
    </source>
</evidence>
<evidence type="ECO:0000256" key="4">
    <source>
        <dbReference type="ARBA" id="ARBA00022500"/>
    </source>
</evidence>
<dbReference type="GO" id="GO:0005886">
    <property type="term" value="C:plasma membrane"/>
    <property type="evidence" value="ECO:0007669"/>
    <property type="project" value="UniProtKB-SubCell"/>
</dbReference>
<dbReference type="InterPro" id="IPR004090">
    <property type="entry name" value="Chemotax_Me-accpt_rcpt"/>
</dbReference>
<keyword evidence="5" id="KW-0997">Cell inner membrane</keyword>
<dbReference type="PANTHER" id="PTHR32089">
    <property type="entry name" value="METHYL-ACCEPTING CHEMOTAXIS PROTEIN MCPB"/>
    <property type="match status" value="1"/>
</dbReference>
<evidence type="ECO:0000256" key="5">
    <source>
        <dbReference type="ARBA" id="ARBA00022519"/>
    </source>
</evidence>
<dbReference type="FunFam" id="1.10.287.950:FF:000001">
    <property type="entry name" value="Methyl-accepting chemotaxis sensory transducer"/>
    <property type="match status" value="1"/>
</dbReference>
<feature type="domain" description="HAMP" evidence="14">
    <location>
        <begin position="222"/>
        <end position="274"/>
    </location>
</feature>
<dbReference type="GO" id="GO:0004888">
    <property type="term" value="F:transmembrane signaling receptor activity"/>
    <property type="evidence" value="ECO:0007669"/>
    <property type="project" value="InterPro"/>
</dbReference>
<evidence type="ECO:0000256" key="7">
    <source>
        <dbReference type="ARBA" id="ARBA00022989"/>
    </source>
</evidence>
<keyword evidence="6 12" id="KW-0812">Transmembrane</keyword>
<keyword evidence="3" id="KW-0488">Methylation</keyword>
<keyword evidence="9 11" id="KW-0807">Transducer</keyword>
<evidence type="ECO:0000256" key="11">
    <source>
        <dbReference type="PROSITE-ProRule" id="PRU00284"/>
    </source>
</evidence>
<organism evidence="15 16">
    <name type="scientific">Pseudomonas borbori</name>
    <dbReference type="NCBI Taxonomy" id="289003"/>
    <lineage>
        <taxon>Bacteria</taxon>
        <taxon>Pseudomonadati</taxon>
        <taxon>Pseudomonadota</taxon>
        <taxon>Gammaproteobacteria</taxon>
        <taxon>Pseudomonadales</taxon>
        <taxon>Pseudomonadaceae</taxon>
        <taxon>Pseudomonas</taxon>
    </lineage>
</organism>
<dbReference type="SUPFAM" id="SSF58104">
    <property type="entry name" value="Methyl-accepting chemotaxis protein (MCP) signaling domain"/>
    <property type="match status" value="1"/>
</dbReference>
<evidence type="ECO:0000256" key="9">
    <source>
        <dbReference type="ARBA" id="ARBA00023224"/>
    </source>
</evidence>
<dbReference type="Pfam" id="PF00672">
    <property type="entry name" value="HAMP"/>
    <property type="match status" value="1"/>
</dbReference>
<dbReference type="InterPro" id="IPR003660">
    <property type="entry name" value="HAMP_dom"/>
</dbReference>
<evidence type="ECO:0000256" key="10">
    <source>
        <dbReference type="ARBA" id="ARBA00029447"/>
    </source>
</evidence>
<dbReference type="CDD" id="cd11386">
    <property type="entry name" value="MCP_signal"/>
    <property type="match status" value="1"/>
</dbReference>
<evidence type="ECO:0000313" key="15">
    <source>
        <dbReference type="EMBL" id="SFP37465.1"/>
    </source>
</evidence>
<dbReference type="Pfam" id="PF02203">
    <property type="entry name" value="TarH"/>
    <property type="match status" value="1"/>
</dbReference>
<keyword evidence="16" id="KW-1185">Reference proteome</keyword>
<keyword evidence="4" id="KW-0145">Chemotaxis</keyword>
<evidence type="ECO:0000313" key="16">
    <source>
        <dbReference type="Proteomes" id="UP000198784"/>
    </source>
</evidence>